<proteinExistence type="predicted"/>
<dbReference type="AlphaFoldDB" id="A0A367XLJ0"/>
<protein>
    <submittedName>
        <fullName evidence="1">2-keto-3-deoxy-galactonokinase</fullName>
    </submittedName>
</protein>
<dbReference type="Gene3D" id="3.30.420.310">
    <property type="entry name" value="2-keto-3-deoxy-galactonokinase, C-terminal domain"/>
    <property type="match status" value="1"/>
</dbReference>
<keyword evidence="1" id="KW-0418">Kinase</keyword>
<name>A0A367XLJ0_9PROT</name>
<dbReference type="GO" id="GO:0034194">
    <property type="term" value="P:D-galactonate catabolic process"/>
    <property type="evidence" value="ECO:0007669"/>
    <property type="project" value="InterPro"/>
</dbReference>
<dbReference type="CDD" id="cd24012">
    <property type="entry name" value="ASKHA_NBD_KDGal-kinase"/>
    <property type="match status" value="1"/>
</dbReference>
<dbReference type="InterPro" id="IPR042257">
    <property type="entry name" value="DGOK_C"/>
</dbReference>
<evidence type="ECO:0000313" key="2">
    <source>
        <dbReference type="Proteomes" id="UP000252517"/>
    </source>
</evidence>
<dbReference type="Proteomes" id="UP000252517">
    <property type="component" value="Unassembled WGS sequence"/>
</dbReference>
<dbReference type="InterPro" id="IPR007729">
    <property type="entry name" value="DGOK"/>
</dbReference>
<dbReference type="EMBL" id="JPWH01000002">
    <property type="protein sequence ID" value="RCK53602.1"/>
    <property type="molecule type" value="Genomic_DNA"/>
</dbReference>
<dbReference type="Pfam" id="PF05035">
    <property type="entry name" value="DGOK"/>
    <property type="match status" value="1"/>
</dbReference>
<organism evidence="1 2">
    <name type="scientific">Thalassospira profundimaris</name>
    <dbReference type="NCBI Taxonomy" id="502049"/>
    <lineage>
        <taxon>Bacteria</taxon>
        <taxon>Pseudomonadati</taxon>
        <taxon>Pseudomonadota</taxon>
        <taxon>Alphaproteobacteria</taxon>
        <taxon>Rhodospirillales</taxon>
        <taxon>Thalassospiraceae</taxon>
        <taxon>Thalassospira</taxon>
    </lineage>
</organism>
<dbReference type="OrthoDB" id="256574at2"/>
<sequence>MSQTDIASRLGWVAVDWGTSNLRLWAMDADDGILARAESDLGLNKINDGGFETVLRDLVAGWLPDTLSDDNSISVIVCGMAGAKQGWCEAPYATVPARPETLAAGAVKPVLKQAGLDVHILPGLCQVDDPDVMRGEETQLVGFMADHPDFAGWVCLPGTHSKWARIANGTISGFRTYMSGEVFALLSQQSILRHSMQGADDAAAFENAIRHISVKPKELLHCLFGIRAGGLVSPDGQQAGAGAAILSGYVIGSEIADIMARLGRDESIALIGAGKLASLYRQALHVHDFDAEIIDAESATLGGLRRAHAALTKS</sequence>
<comment type="caution">
    <text evidence="1">The sequence shown here is derived from an EMBL/GenBank/DDBJ whole genome shotgun (WGS) entry which is preliminary data.</text>
</comment>
<dbReference type="GO" id="GO:0008671">
    <property type="term" value="F:2-dehydro-3-deoxygalactonokinase activity"/>
    <property type="evidence" value="ECO:0007669"/>
    <property type="project" value="InterPro"/>
</dbReference>
<accession>A0A367XLJ0</accession>
<gene>
    <name evidence="1" type="ORF">TH25_03530</name>
</gene>
<reference evidence="1 2" key="1">
    <citation type="submission" date="2014-07" db="EMBL/GenBank/DDBJ databases">
        <title>Draft genome sequence of Thalassospira profundimaris S25-3-2.</title>
        <authorList>
            <person name="Lai Q."/>
            <person name="Shao Z."/>
        </authorList>
    </citation>
    <scope>NUCLEOTIDE SEQUENCE [LARGE SCALE GENOMIC DNA]</scope>
    <source>
        <strain evidence="1 2">S25-3-2</strain>
    </source>
</reference>
<evidence type="ECO:0000313" key="1">
    <source>
        <dbReference type="EMBL" id="RCK53602.1"/>
    </source>
</evidence>
<dbReference type="InterPro" id="IPR042258">
    <property type="entry name" value="DGOK_N"/>
</dbReference>
<dbReference type="Gene3D" id="3.30.420.300">
    <property type="entry name" value="2-keto-3-deoxy-galactonokinase, substrate binding domain"/>
    <property type="match status" value="1"/>
</dbReference>
<keyword evidence="1" id="KW-0808">Transferase</keyword>